<evidence type="ECO:0000313" key="2">
    <source>
        <dbReference type="EMBL" id="QDU92431.1"/>
    </source>
</evidence>
<dbReference type="Proteomes" id="UP000317648">
    <property type="component" value="Chromosome"/>
</dbReference>
<dbReference type="AlphaFoldDB" id="A0A518DKS4"/>
<reference evidence="2 3" key="1">
    <citation type="submission" date="2019-02" db="EMBL/GenBank/DDBJ databases">
        <title>Deep-cultivation of Planctomycetes and their phenomic and genomic characterization uncovers novel biology.</title>
        <authorList>
            <person name="Wiegand S."/>
            <person name="Jogler M."/>
            <person name="Boedeker C."/>
            <person name="Pinto D."/>
            <person name="Vollmers J."/>
            <person name="Rivas-Marin E."/>
            <person name="Kohn T."/>
            <person name="Peeters S.H."/>
            <person name="Heuer A."/>
            <person name="Rast P."/>
            <person name="Oberbeckmann S."/>
            <person name="Bunk B."/>
            <person name="Jeske O."/>
            <person name="Meyerdierks A."/>
            <person name="Storesund J.E."/>
            <person name="Kallscheuer N."/>
            <person name="Luecker S."/>
            <person name="Lage O.M."/>
            <person name="Pohl T."/>
            <person name="Merkel B.J."/>
            <person name="Hornburger P."/>
            <person name="Mueller R.-W."/>
            <person name="Bruemmer F."/>
            <person name="Labrenz M."/>
            <person name="Spormann A.M."/>
            <person name="Op den Camp H."/>
            <person name="Overmann J."/>
            <person name="Amann R."/>
            <person name="Jetten M.S.M."/>
            <person name="Mascher T."/>
            <person name="Medema M.H."/>
            <person name="Devos D.P."/>
            <person name="Kaster A.-K."/>
            <person name="Ovreas L."/>
            <person name="Rohde M."/>
            <person name="Galperin M.Y."/>
            <person name="Jogler C."/>
        </authorList>
    </citation>
    <scope>NUCLEOTIDE SEQUENCE [LARGE SCALE GENOMIC DNA]</scope>
    <source>
        <strain evidence="2 3">Pla85_3_4</strain>
    </source>
</reference>
<dbReference type="KEGG" id="lcre:Pla8534_01790"/>
<protein>
    <submittedName>
        <fullName evidence="2">Uncharacterized protein</fullName>
    </submittedName>
</protein>
<feature type="region of interest" description="Disordered" evidence="1">
    <location>
        <begin position="24"/>
        <end position="47"/>
    </location>
</feature>
<sequence>MIVRVAELVVVIATRFSTLAAATAEDVSTNRQPARPRARLTPEVIKK</sequence>
<evidence type="ECO:0000313" key="3">
    <source>
        <dbReference type="Proteomes" id="UP000317648"/>
    </source>
</evidence>
<keyword evidence="3" id="KW-1185">Reference proteome</keyword>
<gene>
    <name evidence="2" type="ORF">Pla8534_01790</name>
</gene>
<name>A0A518DKS4_9BACT</name>
<accession>A0A518DKS4</accession>
<evidence type="ECO:0000256" key="1">
    <source>
        <dbReference type="SAM" id="MobiDB-lite"/>
    </source>
</evidence>
<organism evidence="2 3">
    <name type="scientific">Lignipirellula cremea</name>
    <dbReference type="NCBI Taxonomy" id="2528010"/>
    <lineage>
        <taxon>Bacteria</taxon>
        <taxon>Pseudomonadati</taxon>
        <taxon>Planctomycetota</taxon>
        <taxon>Planctomycetia</taxon>
        <taxon>Pirellulales</taxon>
        <taxon>Pirellulaceae</taxon>
        <taxon>Lignipirellula</taxon>
    </lineage>
</organism>
<dbReference type="RefSeq" id="WP_197442890.1">
    <property type="nucleotide sequence ID" value="NZ_CP036433.1"/>
</dbReference>
<proteinExistence type="predicted"/>
<dbReference type="EMBL" id="CP036433">
    <property type="protein sequence ID" value="QDU92431.1"/>
    <property type="molecule type" value="Genomic_DNA"/>
</dbReference>